<accession>A0A6J7LC15</accession>
<gene>
    <name evidence="1" type="ORF">UFOPK3662_03572</name>
</gene>
<name>A0A6J7LC15_9ZZZZ</name>
<organism evidence="1">
    <name type="scientific">freshwater metagenome</name>
    <dbReference type="NCBI Taxonomy" id="449393"/>
    <lineage>
        <taxon>unclassified sequences</taxon>
        <taxon>metagenomes</taxon>
        <taxon>ecological metagenomes</taxon>
    </lineage>
</organism>
<dbReference type="InterPro" id="IPR011050">
    <property type="entry name" value="Pectin_lyase_fold/virulence"/>
</dbReference>
<protein>
    <submittedName>
        <fullName evidence="1">Unannotated protein</fullName>
    </submittedName>
</protein>
<dbReference type="EMBL" id="CAFBMW010000048">
    <property type="protein sequence ID" value="CAB4964582.1"/>
    <property type="molecule type" value="Genomic_DNA"/>
</dbReference>
<sequence length="311" mass="33342">MPLMAGAVVLLGGTTTGQAQAVTDGGDRSPGTVAEAAAPSGVAAKRARTWPPTPTSVGVPRGTSLSPYRGPCTITKPRTVIREKTVTCDQLHIKTTGVRIERSLVNGSVLVGTQDDYEPTVVSDPEGDDPIRVTVVDSEISTPSGSDFRPISSSHYVVKRSYLHGTESGAECHNACTIKRSYIHGFGEHASGIRILRNGTLKHNTVWCEPNPRSDEDRDGVPDPDGGCSGNLVMYEEFGTPHHNLVKHNYFPAGLFWYSLKFNGEDAGHIRILDNRFGKPKSGAGVADDWEARPTNVWSGNTIVGGRTARP</sequence>
<evidence type="ECO:0000313" key="1">
    <source>
        <dbReference type="EMBL" id="CAB4964582.1"/>
    </source>
</evidence>
<dbReference type="AlphaFoldDB" id="A0A6J7LC15"/>
<proteinExistence type="predicted"/>
<reference evidence="1" key="1">
    <citation type="submission" date="2020-05" db="EMBL/GenBank/DDBJ databases">
        <authorList>
            <person name="Chiriac C."/>
            <person name="Salcher M."/>
            <person name="Ghai R."/>
            <person name="Kavagutti S V."/>
        </authorList>
    </citation>
    <scope>NUCLEOTIDE SEQUENCE</scope>
</reference>
<dbReference type="SUPFAM" id="SSF51126">
    <property type="entry name" value="Pectin lyase-like"/>
    <property type="match status" value="1"/>
</dbReference>